<sequence length="536" mass="58905">MQNTEILVHISAPSGARDDARYRAQVQAILGFEAVSRCNVADLEEEESVAGAASSVREATSVSSSTNPSAGPGPPEANSGDELRGVLSAHSSLQSGTSPSSHMDGAQNTFSSHGEENGMFRRPPNTPGSTSSACVFSSYRAGHHRDCAPAQTHQNMSQGDSFGSPISVIPDSNPEDAFREAKDLLESPDCKRLRSSVDQPFPASMRPASSQLPSMNDPKAINKDSTPMVREKQEDDDDDDDDDTLPPASAATDGSSRNSTPVKKRELYIPFPSLPLQIYPPAPPVSTKRFVTHVTPTLKMLEERLKPARTYKPVKQTRQLDTLERGYWFLRINLTQGREYTTEEIARKENKVLCPVANENRHQNRPGCCSSKQDMAHGSAGTASPNFNDWDISFFDRFWTFLSDFISKEGRAGWGVWCILEDAVQTPAHADIEEQVQEKTQLAQSKSISRKAAGNASSAIPAEGDPARMHRSHQSSSSSNDGYDTPSLKPLTLKIYAWGEIAVHVYLLLFLASERRIRKMGAQWRDSREEVIIQMP</sequence>
<keyword evidence="2" id="KW-0812">Transmembrane</keyword>
<evidence type="ECO:0000313" key="3">
    <source>
        <dbReference type="EMBL" id="TQB69586.1"/>
    </source>
</evidence>
<protein>
    <submittedName>
        <fullName evidence="3">Uncharacterized protein</fullName>
    </submittedName>
</protein>
<feature type="compositionally biased region" description="Basic and acidic residues" evidence="1">
    <location>
        <begin position="176"/>
        <end position="192"/>
    </location>
</feature>
<dbReference type="Proteomes" id="UP000319663">
    <property type="component" value="Unassembled WGS sequence"/>
</dbReference>
<evidence type="ECO:0000313" key="4">
    <source>
        <dbReference type="Proteomes" id="UP000319663"/>
    </source>
</evidence>
<feature type="compositionally biased region" description="Polar residues" evidence="1">
    <location>
        <begin position="151"/>
        <end position="161"/>
    </location>
</feature>
<feature type="region of interest" description="Disordered" evidence="1">
    <location>
        <begin position="42"/>
        <end position="263"/>
    </location>
</feature>
<keyword evidence="2" id="KW-0472">Membrane</keyword>
<feature type="compositionally biased region" description="Low complexity" evidence="1">
    <location>
        <begin position="49"/>
        <end position="66"/>
    </location>
</feature>
<comment type="caution">
    <text evidence="3">The sequence shown here is derived from an EMBL/GenBank/DDBJ whole genome shotgun (WGS) entry which is preliminary data.</text>
</comment>
<feature type="compositionally biased region" description="Polar residues" evidence="1">
    <location>
        <begin position="89"/>
        <end position="112"/>
    </location>
</feature>
<proteinExistence type="predicted"/>
<gene>
    <name evidence="3" type="ORF">MPDQ_001667</name>
</gene>
<evidence type="ECO:0000256" key="1">
    <source>
        <dbReference type="SAM" id="MobiDB-lite"/>
    </source>
</evidence>
<feature type="compositionally biased region" description="Polar residues" evidence="1">
    <location>
        <begin position="252"/>
        <end position="261"/>
    </location>
</feature>
<dbReference type="STRING" id="5098.A0A507QM59"/>
<keyword evidence="4" id="KW-1185">Reference proteome</keyword>
<feature type="transmembrane region" description="Helical" evidence="2">
    <location>
        <begin position="495"/>
        <end position="512"/>
    </location>
</feature>
<accession>A0A507QM59</accession>
<dbReference type="AlphaFoldDB" id="A0A507QM59"/>
<feature type="region of interest" description="Disordered" evidence="1">
    <location>
        <begin position="441"/>
        <end position="484"/>
    </location>
</feature>
<keyword evidence="2" id="KW-1133">Transmembrane helix</keyword>
<organism evidence="3 4">
    <name type="scientific">Monascus purpureus</name>
    <name type="common">Red mold</name>
    <name type="synonym">Monascus anka</name>
    <dbReference type="NCBI Taxonomy" id="5098"/>
    <lineage>
        <taxon>Eukaryota</taxon>
        <taxon>Fungi</taxon>
        <taxon>Dikarya</taxon>
        <taxon>Ascomycota</taxon>
        <taxon>Pezizomycotina</taxon>
        <taxon>Eurotiomycetes</taxon>
        <taxon>Eurotiomycetidae</taxon>
        <taxon>Eurotiales</taxon>
        <taxon>Aspergillaceae</taxon>
        <taxon>Monascus</taxon>
    </lineage>
</organism>
<reference evidence="3 4" key="1">
    <citation type="submission" date="2019-06" db="EMBL/GenBank/DDBJ databases">
        <title>Wine fermentation using esterase from Monascus purpureus.</title>
        <authorList>
            <person name="Geng C."/>
            <person name="Zhang Y."/>
        </authorList>
    </citation>
    <scope>NUCLEOTIDE SEQUENCE [LARGE SCALE GENOMIC DNA]</scope>
    <source>
        <strain evidence="3">HQ1</strain>
    </source>
</reference>
<name>A0A507QM59_MONPU</name>
<dbReference type="EMBL" id="VIFY01000146">
    <property type="protein sequence ID" value="TQB69586.1"/>
    <property type="molecule type" value="Genomic_DNA"/>
</dbReference>
<feature type="compositionally biased region" description="Acidic residues" evidence="1">
    <location>
        <begin position="234"/>
        <end position="244"/>
    </location>
</feature>
<evidence type="ECO:0000256" key="2">
    <source>
        <dbReference type="SAM" id="Phobius"/>
    </source>
</evidence>